<gene>
    <name evidence="12" type="ORF">SAMN06265218_112150</name>
</gene>
<dbReference type="GO" id="GO:0005886">
    <property type="term" value="C:plasma membrane"/>
    <property type="evidence" value="ECO:0007669"/>
    <property type="project" value="UniProtKB-SubCell"/>
</dbReference>
<dbReference type="Gene3D" id="1.10.10.1320">
    <property type="entry name" value="Anti-sigma factor, zinc-finger domain"/>
    <property type="match status" value="1"/>
</dbReference>
<evidence type="ECO:0000313" key="13">
    <source>
        <dbReference type="Proteomes" id="UP000317593"/>
    </source>
</evidence>
<evidence type="ECO:0000256" key="3">
    <source>
        <dbReference type="ARBA" id="ARBA00022475"/>
    </source>
</evidence>
<evidence type="ECO:0000256" key="10">
    <source>
        <dbReference type="SAM" id="Phobius"/>
    </source>
</evidence>
<keyword evidence="13" id="KW-1185">Reference proteome</keyword>
<dbReference type="AlphaFoldDB" id="A0A521E0Q3"/>
<evidence type="ECO:0000256" key="6">
    <source>
        <dbReference type="ARBA" id="ARBA00023136"/>
    </source>
</evidence>
<evidence type="ECO:0000313" key="12">
    <source>
        <dbReference type="EMBL" id="SMO77462.1"/>
    </source>
</evidence>
<keyword evidence="3" id="KW-1003">Cell membrane</keyword>
<evidence type="ECO:0000256" key="9">
    <source>
        <dbReference type="SAM" id="Coils"/>
    </source>
</evidence>
<dbReference type="InterPro" id="IPR051474">
    <property type="entry name" value="Anti-sigma-K/W_factor"/>
</dbReference>
<dbReference type="InterPro" id="IPR018764">
    <property type="entry name" value="RskA_C"/>
</dbReference>
<evidence type="ECO:0000256" key="5">
    <source>
        <dbReference type="ARBA" id="ARBA00022989"/>
    </source>
</evidence>
<dbReference type="Pfam" id="PF10099">
    <property type="entry name" value="RskA_C"/>
    <property type="match status" value="1"/>
</dbReference>
<dbReference type="GO" id="GO:0016989">
    <property type="term" value="F:sigma factor antagonist activity"/>
    <property type="evidence" value="ECO:0007669"/>
    <property type="project" value="TreeGrafter"/>
</dbReference>
<dbReference type="GO" id="GO:0006417">
    <property type="term" value="P:regulation of translation"/>
    <property type="evidence" value="ECO:0007669"/>
    <property type="project" value="TreeGrafter"/>
</dbReference>
<evidence type="ECO:0000256" key="4">
    <source>
        <dbReference type="ARBA" id="ARBA00022692"/>
    </source>
</evidence>
<feature type="domain" description="Anti-sigma K factor RskA C-terminal" evidence="11">
    <location>
        <begin position="115"/>
        <end position="276"/>
    </location>
</feature>
<dbReference type="Proteomes" id="UP000317593">
    <property type="component" value="Unassembled WGS sequence"/>
</dbReference>
<dbReference type="OrthoDB" id="1420916at2"/>
<sequence length="289" mass="32681">MANEEPHNEKFEELCAGYVLNALDEDERKEFEEMLAEATEEQRKLYRDLWSTAHQLAFTVEEHEPPESLKKRLMDRIQMRGQEDEAKEASSVASAVGETEIEEDERSFSWASFSAAAAFALLIVSLSLLFYSFNLSSQINNKESVIADQEVKITELEDELQRKEEMLAILESRDVDMVLMSGLEINPNGFGKVIWDTENQQALLQVSNLPPIPTDKDYQLWLIRNNEPVSAGVFAVNDSSDTFFKIEEMVQADSQSANAFAITMEPKGGMPQPTGDMYLLGNMDTSEEE</sequence>
<accession>A0A521E0Q3</accession>
<dbReference type="PANTHER" id="PTHR37461:SF1">
    <property type="entry name" value="ANTI-SIGMA-K FACTOR RSKA"/>
    <property type="match status" value="1"/>
</dbReference>
<evidence type="ECO:0000259" key="11">
    <source>
        <dbReference type="Pfam" id="PF10099"/>
    </source>
</evidence>
<comment type="subcellular location">
    <subcellularLocation>
        <location evidence="2">Cell membrane</location>
    </subcellularLocation>
    <subcellularLocation>
        <location evidence="1">Membrane</location>
        <topology evidence="1">Single-pass membrane protein</topology>
    </subcellularLocation>
</comment>
<dbReference type="PANTHER" id="PTHR37461">
    <property type="entry name" value="ANTI-SIGMA-K FACTOR RSKA"/>
    <property type="match status" value="1"/>
</dbReference>
<feature type="coiled-coil region" evidence="9">
    <location>
        <begin position="21"/>
        <end position="48"/>
    </location>
</feature>
<organism evidence="12 13">
    <name type="scientific">Fodinibius sediminis</name>
    <dbReference type="NCBI Taxonomy" id="1214077"/>
    <lineage>
        <taxon>Bacteria</taxon>
        <taxon>Pseudomonadati</taxon>
        <taxon>Balneolota</taxon>
        <taxon>Balneolia</taxon>
        <taxon>Balneolales</taxon>
        <taxon>Balneolaceae</taxon>
        <taxon>Fodinibius</taxon>
    </lineage>
</organism>
<protein>
    <recommendedName>
        <fullName evidence="8">Regulator of SigK</fullName>
    </recommendedName>
    <alternativeName>
        <fullName evidence="7">Sigma-K anti-sigma factor RskA</fullName>
    </alternativeName>
</protein>
<evidence type="ECO:0000256" key="7">
    <source>
        <dbReference type="ARBA" id="ARBA00029829"/>
    </source>
</evidence>
<keyword evidence="6 10" id="KW-0472">Membrane</keyword>
<evidence type="ECO:0000256" key="2">
    <source>
        <dbReference type="ARBA" id="ARBA00004236"/>
    </source>
</evidence>
<proteinExistence type="predicted"/>
<evidence type="ECO:0000256" key="1">
    <source>
        <dbReference type="ARBA" id="ARBA00004167"/>
    </source>
</evidence>
<dbReference type="RefSeq" id="WP_142715183.1">
    <property type="nucleotide sequence ID" value="NZ_FXTH01000012.1"/>
</dbReference>
<name>A0A521E0Q3_9BACT</name>
<reference evidence="12 13" key="1">
    <citation type="submission" date="2017-05" db="EMBL/GenBank/DDBJ databases">
        <authorList>
            <person name="Varghese N."/>
            <person name="Submissions S."/>
        </authorList>
    </citation>
    <scope>NUCLEOTIDE SEQUENCE [LARGE SCALE GENOMIC DNA]</scope>
    <source>
        <strain evidence="12 13">DSM 21194</strain>
    </source>
</reference>
<keyword evidence="5 10" id="KW-1133">Transmembrane helix</keyword>
<feature type="coiled-coil region" evidence="9">
    <location>
        <begin position="139"/>
        <end position="173"/>
    </location>
</feature>
<dbReference type="InterPro" id="IPR041916">
    <property type="entry name" value="Anti_sigma_zinc_sf"/>
</dbReference>
<keyword evidence="9" id="KW-0175">Coiled coil</keyword>
<dbReference type="EMBL" id="FXTH01000012">
    <property type="protein sequence ID" value="SMO77462.1"/>
    <property type="molecule type" value="Genomic_DNA"/>
</dbReference>
<evidence type="ECO:0000256" key="8">
    <source>
        <dbReference type="ARBA" id="ARBA00030803"/>
    </source>
</evidence>
<feature type="transmembrane region" description="Helical" evidence="10">
    <location>
        <begin position="110"/>
        <end position="133"/>
    </location>
</feature>
<keyword evidence="4 10" id="KW-0812">Transmembrane</keyword>